<feature type="signal peptide" evidence="2">
    <location>
        <begin position="1"/>
        <end position="25"/>
    </location>
</feature>
<keyword evidence="2" id="KW-0732">Signal</keyword>
<dbReference type="InterPro" id="IPR036182">
    <property type="entry name" value="PCuAC_sf"/>
</dbReference>
<name>A0ABQ4QH15_9HYPH</name>
<dbReference type="Pfam" id="PF04314">
    <property type="entry name" value="PCuAC"/>
    <property type="match status" value="1"/>
</dbReference>
<proteinExistence type="predicted"/>
<gene>
    <name evidence="3" type="ORF">AFCDBAGC_2004</name>
</gene>
<dbReference type="InterPro" id="IPR007410">
    <property type="entry name" value="LpqE-like"/>
</dbReference>
<sequence>MSTLSRFLATGSLVALALLAVPAGAHEYKAGALAIAHPWTRATPNGAKVGGGYLSVTNTGTTPDTLLGASVTGADHVEIHSMTMDGTVMKMAPVAGGLVIAPGATVTLAPGGYHMMFVDLQAPLKKGERVKGTLQFEKAGTVPVEFAVEAIGAKAPEGGHGEGGHGAAGHDHGH</sequence>
<evidence type="ECO:0000313" key="4">
    <source>
        <dbReference type="Proteomes" id="UP001055117"/>
    </source>
</evidence>
<evidence type="ECO:0000256" key="1">
    <source>
        <dbReference type="SAM" id="MobiDB-lite"/>
    </source>
</evidence>
<dbReference type="InterPro" id="IPR058248">
    <property type="entry name" value="Lxx211020-like"/>
</dbReference>
<dbReference type="PANTHER" id="PTHR36302">
    <property type="entry name" value="BLR7088 PROTEIN"/>
    <property type="match status" value="1"/>
</dbReference>
<feature type="region of interest" description="Disordered" evidence="1">
    <location>
        <begin position="154"/>
        <end position="174"/>
    </location>
</feature>
<dbReference type="SUPFAM" id="SSF110087">
    <property type="entry name" value="DR1885-like metal-binding protein"/>
    <property type="match status" value="1"/>
</dbReference>
<dbReference type="Gene3D" id="2.60.40.1890">
    <property type="entry name" value="PCu(A)C copper chaperone"/>
    <property type="match status" value="1"/>
</dbReference>
<feature type="chain" id="PRO_5047204209" description="Copper chaperone PCu(A)C" evidence="2">
    <location>
        <begin position="26"/>
        <end position="174"/>
    </location>
</feature>
<evidence type="ECO:0000256" key="2">
    <source>
        <dbReference type="SAM" id="SignalP"/>
    </source>
</evidence>
<comment type="caution">
    <text evidence="3">The sequence shown here is derived from an EMBL/GenBank/DDBJ whole genome shotgun (WGS) entry which is preliminary data.</text>
</comment>
<reference evidence="3 4" key="1">
    <citation type="journal article" date="2021" name="Front. Microbiol.">
        <title>Comprehensive Comparative Genomics and Phenotyping of Methylobacterium Species.</title>
        <authorList>
            <person name="Alessa O."/>
            <person name="Ogura Y."/>
            <person name="Fujitani Y."/>
            <person name="Takami H."/>
            <person name="Hayashi T."/>
            <person name="Sahin N."/>
            <person name="Tani A."/>
        </authorList>
    </citation>
    <scope>NUCLEOTIDE SEQUENCE [LARGE SCALE GENOMIC DNA]</scope>
    <source>
        <strain evidence="3 4">DSM 23679</strain>
    </source>
</reference>
<evidence type="ECO:0008006" key="5">
    <source>
        <dbReference type="Google" id="ProtNLM"/>
    </source>
</evidence>
<dbReference type="RefSeq" id="WP_147754718.1">
    <property type="nucleotide sequence ID" value="NZ_BPQG01000029.1"/>
</dbReference>
<evidence type="ECO:0000313" key="3">
    <source>
        <dbReference type="EMBL" id="GJD44140.1"/>
    </source>
</evidence>
<dbReference type="Proteomes" id="UP001055117">
    <property type="component" value="Unassembled WGS sequence"/>
</dbReference>
<organism evidence="3 4">
    <name type="scientific">Methylobacterium cerastii</name>
    <dbReference type="NCBI Taxonomy" id="932741"/>
    <lineage>
        <taxon>Bacteria</taxon>
        <taxon>Pseudomonadati</taxon>
        <taxon>Pseudomonadota</taxon>
        <taxon>Alphaproteobacteria</taxon>
        <taxon>Hyphomicrobiales</taxon>
        <taxon>Methylobacteriaceae</taxon>
        <taxon>Methylobacterium</taxon>
    </lineage>
</organism>
<protein>
    <recommendedName>
        <fullName evidence="5">Copper chaperone PCu(A)C</fullName>
    </recommendedName>
</protein>
<dbReference type="PANTHER" id="PTHR36302:SF1">
    <property type="entry name" value="COPPER CHAPERONE PCU(A)C"/>
    <property type="match status" value="1"/>
</dbReference>
<accession>A0ABQ4QH15</accession>
<feature type="compositionally biased region" description="Basic and acidic residues" evidence="1">
    <location>
        <begin position="157"/>
        <end position="174"/>
    </location>
</feature>
<dbReference type="EMBL" id="BPQG01000029">
    <property type="protein sequence ID" value="GJD44140.1"/>
    <property type="molecule type" value="Genomic_DNA"/>
</dbReference>
<keyword evidence="4" id="KW-1185">Reference proteome</keyword>